<dbReference type="InterPro" id="IPR003657">
    <property type="entry name" value="WRKY_dom"/>
</dbReference>
<dbReference type="Gene3D" id="2.20.25.80">
    <property type="entry name" value="WRKY domain"/>
    <property type="match status" value="1"/>
</dbReference>
<name>A0ABD3JTW9_EUCGL</name>
<feature type="domain" description="WRKY" evidence="8">
    <location>
        <begin position="241"/>
        <end position="307"/>
    </location>
</feature>
<dbReference type="InterPro" id="IPR044810">
    <property type="entry name" value="WRKY_plant"/>
</dbReference>
<evidence type="ECO:0000256" key="3">
    <source>
        <dbReference type="ARBA" id="ARBA00023125"/>
    </source>
</evidence>
<dbReference type="AlphaFoldDB" id="A0ABD3JTW9"/>
<sequence>MDIDLSLKLDAEEEGERSIEDRCEVQVADHHNDQERVGSPEEAEGVVTTASGEEQERREEEDRDGDEEHGSADLSLQDSMKTEELCVLKKEMDRMKEENKALRRVVEQTMKEYNDLQLKFDDVHQSNQSKDPSTFLSLYTKGKPDHEPKSMSNPKENSPSPSPKNDALRESDLGLSLGLQIGANPQGIQMHKEDGIRKDQNHTNFPLIHDKIQRNDQFAGVTSHVASMPNRKSRVTVRARCEAATLSDGCQWRKYGQKIAKGNPCPRAYYRCTVAPGCPVRKQVQRCLEDMSILITTYEGTHNHPLPVGATAMASTASNSASFVLLDSSMNPLSSNGSMSSNFVNAQPSSLPYHIANSSAPSQFPRARSFNPSNDPSKGIVLDLTHVNPYELPHNLPMRTTSSMNYPLSHLDTSWMSRRPSYDAFSGNSRGTDKPPGSAENVSASSFACDPQFRVAVAAALTSLINNKEKSGAIMSESHRPMEPSSSNRDGESGGSSNGGGNNLVLESFSPNGKPIQLLP</sequence>
<dbReference type="InterPro" id="IPR036576">
    <property type="entry name" value="WRKY_dom_sf"/>
</dbReference>
<feature type="coiled-coil region" evidence="6">
    <location>
        <begin position="88"/>
        <end position="119"/>
    </location>
</feature>
<keyword evidence="10" id="KW-1185">Reference proteome</keyword>
<feature type="compositionally biased region" description="Low complexity" evidence="7">
    <location>
        <begin position="150"/>
        <end position="165"/>
    </location>
</feature>
<evidence type="ECO:0000256" key="2">
    <source>
        <dbReference type="ARBA" id="ARBA00023015"/>
    </source>
</evidence>
<gene>
    <name evidence="9" type="ORF">ACJRO7_026729</name>
</gene>
<feature type="region of interest" description="Disordered" evidence="7">
    <location>
        <begin position="471"/>
        <end position="520"/>
    </location>
</feature>
<protein>
    <recommendedName>
        <fullName evidence="8">WRKY domain-containing protein</fullName>
    </recommendedName>
</protein>
<dbReference type="SMART" id="SM00774">
    <property type="entry name" value="WRKY"/>
    <property type="match status" value="1"/>
</dbReference>
<keyword evidence="2" id="KW-0805">Transcription regulation</keyword>
<organism evidence="9 10">
    <name type="scientific">Eucalyptus globulus</name>
    <name type="common">Tasmanian blue gum</name>
    <dbReference type="NCBI Taxonomy" id="34317"/>
    <lineage>
        <taxon>Eukaryota</taxon>
        <taxon>Viridiplantae</taxon>
        <taxon>Streptophyta</taxon>
        <taxon>Embryophyta</taxon>
        <taxon>Tracheophyta</taxon>
        <taxon>Spermatophyta</taxon>
        <taxon>Magnoliopsida</taxon>
        <taxon>eudicotyledons</taxon>
        <taxon>Gunneridae</taxon>
        <taxon>Pentapetalae</taxon>
        <taxon>rosids</taxon>
        <taxon>malvids</taxon>
        <taxon>Myrtales</taxon>
        <taxon>Myrtaceae</taxon>
        <taxon>Myrtoideae</taxon>
        <taxon>Eucalypteae</taxon>
        <taxon>Eucalyptus</taxon>
    </lineage>
</organism>
<evidence type="ECO:0000256" key="5">
    <source>
        <dbReference type="ARBA" id="ARBA00023242"/>
    </source>
</evidence>
<proteinExistence type="predicted"/>
<dbReference type="GO" id="GO:0003677">
    <property type="term" value="F:DNA binding"/>
    <property type="evidence" value="ECO:0007669"/>
    <property type="project" value="UniProtKB-KW"/>
</dbReference>
<feature type="region of interest" description="Disordered" evidence="7">
    <location>
        <begin position="1"/>
        <end position="87"/>
    </location>
</feature>
<dbReference type="GO" id="GO:0005634">
    <property type="term" value="C:nucleus"/>
    <property type="evidence" value="ECO:0007669"/>
    <property type="project" value="UniProtKB-SubCell"/>
</dbReference>
<dbReference type="Pfam" id="PF03106">
    <property type="entry name" value="WRKY"/>
    <property type="match status" value="1"/>
</dbReference>
<evidence type="ECO:0000256" key="1">
    <source>
        <dbReference type="ARBA" id="ARBA00004123"/>
    </source>
</evidence>
<feature type="compositionally biased region" description="Basic and acidic residues" evidence="7">
    <location>
        <begin position="54"/>
        <end position="71"/>
    </location>
</feature>
<feature type="compositionally biased region" description="Polar residues" evidence="7">
    <location>
        <begin position="125"/>
        <end position="137"/>
    </location>
</feature>
<dbReference type="PANTHER" id="PTHR31429:SF54">
    <property type="entry name" value="WRKY TRANSCRIPTION FACTOR 9-RELATED"/>
    <property type="match status" value="1"/>
</dbReference>
<feature type="compositionally biased region" description="Gly residues" evidence="7">
    <location>
        <begin position="493"/>
        <end position="502"/>
    </location>
</feature>
<accession>A0ABD3JTW9</accession>
<reference evidence="9 10" key="1">
    <citation type="submission" date="2024-11" db="EMBL/GenBank/DDBJ databases">
        <title>Chromosome-level genome assembly of Eucalyptus globulus Labill. provides insights into its genome evolution.</title>
        <authorList>
            <person name="Li X."/>
        </authorList>
    </citation>
    <scope>NUCLEOTIDE SEQUENCE [LARGE SCALE GENOMIC DNA]</scope>
    <source>
        <strain evidence="9">CL2024</strain>
        <tissue evidence="9">Fresh tender leaves</tissue>
    </source>
</reference>
<dbReference type="PROSITE" id="PS50811">
    <property type="entry name" value="WRKY"/>
    <property type="match status" value="1"/>
</dbReference>
<keyword evidence="3" id="KW-0238">DNA-binding</keyword>
<evidence type="ECO:0000259" key="8">
    <source>
        <dbReference type="PROSITE" id="PS50811"/>
    </source>
</evidence>
<keyword evidence="5" id="KW-0539">Nucleus</keyword>
<feature type="region of interest" description="Disordered" evidence="7">
    <location>
        <begin position="122"/>
        <end position="169"/>
    </location>
</feature>
<evidence type="ECO:0000256" key="4">
    <source>
        <dbReference type="ARBA" id="ARBA00023163"/>
    </source>
</evidence>
<feature type="compositionally biased region" description="Basic and acidic residues" evidence="7">
    <location>
        <begin position="471"/>
        <end position="482"/>
    </location>
</feature>
<evidence type="ECO:0000256" key="7">
    <source>
        <dbReference type="SAM" id="MobiDB-lite"/>
    </source>
</evidence>
<feature type="region of interest" description="Disordered" evidence="7">
    <location>
        <begin position="424"/>
        <end position="444"/>
    </location>
</feature>
<dbReference type="FunFam" id="2.20.25.80:FF:000002">
    <property type="entry name" value="probable WRKY transcription factor 31"/>
    <property type="match status" value="1"/>
</dbReference>
<dbReference type="SUPFAM" id="SSF118290">
    <property type="entry name" value="WRKY DNA-binding domain"/>
    <property type="match status" value="1"/>
</dbReference>
<dbReference type="EMBL" id="JBJKBG010000007">
    <property type="protein sequence ID" value="KAL3729644.1"/>
    <property type="molecule type" value="Genomic_DNA"/>
</dbReference>
<keyword evidence="4" id="KW-0804">Transcription</keyword>
<evidence type="ECO:0000256" key="6">
    <source>
        <dbReference type="SAM" id="Coils"/>
    </source>
</evidence>
<dbReference type="Proteomes" id="UP001634007">
    <property type="component" value="Unassembled WGS sequence"/>
</dbReference>
<dbReference type="PANTHER" id="PTHR31429">
    <property type="entry name" value="WRKY TRANSCRIPTION FACTOR 36-RELATED"/>
    <property type="match status" value="1"/>
</dbReference>
<evidence type="ECO:0000313" key="9">
    <source>
        <dbReference type="EMBL" id="KAL3729644.1"/>
    </source>
</evidence>
<comment type="caution">
    <text evidence="9">The sequence shown here is derived from an EMBL/GenBank/DDBJ whole genome shotgun (WGS) entry which is preliminary data.</text>
</comment>
<comment type="subcellular location">
    <subcellularLocation>
        <location evidence="1">Nucleus</location>
    </subcellularLocation>
</comment>
<evidence type="ECO:0000313" key="10">
    <source>
        <dbReference type="Proteomes" id="UP001634007"/>
    </source>
</evidence>
<feature type="compositionally biased region" description="Basic and acidic residues" evidence="7">
    <location>
        <begin position="1"/>
        <end position="39"/>
    </location>
</feature>
<keyword evidence="6" id="KW-0175">Coiled coil</keyword>